<comment type="caution">
    <text evidence="3">The sequence shown here is derived from an EMBL/GenBank/DDBJ whole genome shotgun (WGS) entry which is preliminary data.</text>
</comment>
<keyword evidence="2" id="KW-1133">Transmembrane helix</keyword>
<sequence length="708" mass="76823">MVSDGAALPILTWEKEYSLLSSSVSESRRAISLQRSPATADRLRTLLTMGVTVLHYIGHGANDYIPFENSNGGVHKIASSHLHTLLTAGGGVAGLQLVFVNSCFSRKAGETFAECGVPHVVCLGGDTSNKGFLADDCAVTFVRGFYLALCSGKTVRDAFEIGKASVKAMEEKWEGVDNEEQANMFTLLPKNANHDEAIFAEAPVGGGNKVSQPQEEEDMVRASRENLPSNPCNFSGRQFELYSLVDRIINNRLVTLSGGFGMGKSTLAISAARYLFERKHFAAVTYVKVTSAITLYGDIHDKLRALVPVFAQTAEEHRDGGYSNTSRASVFGDFYEDERPVIDVDFLRKMRDEKVLLILDGSEALIDKGAIMQFRSLLRMILTHTAQLKLVVTTNRQNIGRMTLTTESVLEIHPLSDVEMSKMILQKCPILRRGFANQENFIGVVSKHECLKYLGGNPFAVGLLASLLQRLPLADRNLDFTLELFQQHTEVGHLLGDDAEEGGEGSDAEEGGEGGKMEIRLLVDDILHCKPHASGSEGEHAHPDLERRRSSHNIDADVPTELVGVPHILRRGSSQGAGSLSSVGAGVGIGATGFLAHGAGLDVSAPRSPSTPPFRPQGGSDGEAPNGDFKLKYERRPLFEEIRAMKLRGNPTLVVLVAVLWTARLAVESGLLDTEGGSLARFVHQLVVYGHFLIDAVMVGAVYFLLPS</sequence>
<dbReference type="PANTHER" id="PTHR47691:SF3">
    <property type="entry name" value="HTH-TYPE TRANSCRIPTIONAL REGULATOR RV0890C-RELATED"/>
    <property type="match status" value="1"/>
</dbReference>
<dbReference type="PANTHER" id="PTHR47691">
    <property type="entry name" value="REGULATOR-RELATED"/>
    <property type="match status" value="1"/>
</dbReference>
<dbReference type="Gene3D" id="3.40.50.300">
    <property type="entry name" value="P-loop containing nucleotide triphosphate hydrolases"/>
    <property type="match status" value="1"/>
</dbReference>
<dbReference type="InterPro" id="IPR027417">
    <property type="entry name" value="P-loop_NTPase"/>
</dbReference>
<keyword evidence="4" id="KW-1185">Reference proteome</keyword>
<feature type="region of interest" description="Disordered" evidence="1">
    <location>
        <begin position="602"/>
        <end position="629"/>
    </location>
</feature>
<dbReference type="SUPFAM" id="SSF52540">
    <property type="entry name" value="P-loop containing nucleoside triphosphate hydrolases"/>
    <property type="match status" value="1"/>
</dbReference>
<dbReference type="Proteomes" id="UP001165060">
    <property type="component" value="Unassembled WGS sequence"/>
</dbReference>
<feature type="transmembrane region" description="Helical" evidence="2">
    <location>
        <begin position="687"/>
        <end position="706"/>
    </location>
</feature>
<dbReference type="EMBL" id="BRYB01000311">
    <property type="protein sequence ID" value="GMI27462.1"/>
    <property type="molecule type" value="Genomic_DNA"/>
</dbReference>
<keyword evidence="2" id="KW-0472">Membrane</keyword>
<keyword evidence="2" id="KW-0812">Transmembrane</keyword>
<accession>A0ABQ6MJ14</accession>
<organism evidence="3 4">
    <name type="scientific">Tetraparma gracilis</name>
    <dbReference type="NCBI Taxonomy" id="2962635"/>
    <lineage>
        <taxon>Eukaryota</taxon>
        <taxon>Sar</taxon>
        <taxon>Stramenopiles</taxon>
        <taxon>Ochrophyta</taxon>
        <taxon>Bolidophyceae</taxon>
        <taxon>Parmales</taxon>
        <taxon>Triparmaceae</taxon>
        <taxon>Tetraparma</taxon>
    </lineage>
</organism>
<reference evidence="3 4" key="1">
    <citation type="journal article" date="2023" name="Commun. Biol.">
        <title>Genome analysis of Parmales, the sister group of diatoms, reveals the evolutionary specialization of diatoms from phago-mixotrophs to photoautotrophs.</title>
        <authorList>
            <person name="Ban H."/>
            <person name="Sato S."/>
            <person name="Yoshikawa S."/>
            <person name="Yamada K."/>
            <person name="Nakamura Y."/>
            <person name="Ichinomiya M."/>
            <person name="Sato N."/>
            <person name="Blanc-Mathieu R."/>
            <person name="Endo H."/>
            <person name="Kuwata A."/>
            <person name="Ogata H."/>
        </authorList>
    </citation>
    <scope>NUCLEOTIDE SEQUENCE [LARGE SCALE GENOMIC DNA]</scope>
</reference>
<protein>
    <recommendedName>
        <fullName evidence="5">CHAT domain-containing protein</fullName>
    </recommendedName>
</protein>
<feature type="compositionally biased region" description="Basic and acidic residues" evidence="1">
    <location>
        <begin position="537"/>
        <end position="555"/>
    </location>
</feature>
<gene>
    <name evidence="3" type="ORF">TeGR_g2555</name>
</gene>
<evidence type="ECO:0008006" key="5">
    <source>
        <dbReference type="Google" id="ProtNLM"/>
    </source>
</evidence>
<proteinExistence type="predicted"/>
<evidence type="ECO:0000256" key="1">
    <source>
        <dbReference type="SAM" id="MobiDB-lite"/>
    </source>
</evidence>
<feature type="region of interest" description="Disordered" evidence="1">
    <location>
        <begin position="532"/>
        <end position="556"/>
    </location>
</feature>
<name>A0ABQ6MJ14_9STRA</name>
<evidence type="ECO:0000256" key="2">
    <source>
        <dbReference type="SAM" id="Phobius"/>
    </source>
</evidence>
<evidence type="ECO:0000313" key="3">
    <source>
        <dbReference type="EMBL" id="GMI27462.1"/>
    </source>
</evidence>
<evidence type="ECO:0000313" key="4">
    <source>
        <dbReference type="Proteomes" id="UP001165060"/>
    </source>
</evidence>